<evidence type="ECO:0000313" key="2">
    <source>
        <dbReference type="EMBL" id="NEK24176.1"/>
    </source>
</evidence>
<organism evidence="2 3">
    <name type="scientific">Sulfitobacter sediminilitoris</name>
    <dbReference type="NCBI Taxonomy" id="2698830"/>
    <lineage>
        <taxon>Bacteria</taxon>
        <taxon>Pseudomonadati</taxon>
        <taxon>Pseudomonadota</taxon>
        <taxon>Alphaproteobacteria</taxon>
        <taxon>Rhodobacterales</taxon>
        <taxon>Roseobacteraceae</taxon>
        <taxon>Sulfitobacter</taxon>
    </lineage>
</organism>
<dbReference type="Proteomes" id="UP000468591">
    <property type="component" value="Unassembled WGS sequence"/>
</dbReference>
<feature type="domain" description="HTH cro/C1-type" evidence="1">
    <location>
        <begin position="29"/>
        <end position="85"/>
    </location>
</feature>
<comment type="caution">
    <text evidence="2">The sequence shown here is derived from an EMBL/GenBank/DDBJ whole genome shotgun (WGS) entry which is preliminary data.</text>
</comment>
<keyword evidence="3" id="KW-1185">Reference proteome</keyword>
<dbReference type="InterPro" id="IPR001387">
    <property type="entry name" value="Cro/C1-type_HTH"/>
</dbReference>
<dbReference type="PROSITE" id="PS50943">
    <property type="entry name" value="HTH_CROC1"/>
    <property type="match status" value="1"/>
</dbReference>
<reference evidence="2 3" key="1">
    <citation type="submission" date="2020-01" db="EMBL/GenBank/DDBJ databases">
        <title>Sulfitobacter sediminilitoris sp. nov., isolated from a tidal flat.</title>
        <authorList>
            <person name="Park S."/>
            <person name="Yoon J.-H."/>
        </authorList>
    </citation>
    <scope>NUCLEOTIDE SEQUENCE [LARGE SCALE GENOMIC DNA]</scope>
    <source>
        <strain evidence="2 3">JBTF-M27</strain>
    </source>
</reference>
<dbReference type="EMBL" id="JAABNT010000012">
    <property type="protein sequence ID" value="NEK24176.1"/>
    <property type="molecule type" value="Genomic_DNA"/>
</dbReference>
<protein>
    <submittedName>
        <fullName evidence="2">Helix-turn-helix domain-containing protein</fullName>
    </submittedName>
</protein>
<name>A0A6P0CGH6_9RHOB</name>
<dbReference type="SMART" id="SM00530">
    <property type="entry name" value="HTH_XRE"/>
    <property type="match status" value="1"/>
</dbReference>
<dbReference type="RefSeq" id="WP_164355094.1">
    <property type="nucleotide sequence ID" value="NZ_JAABNT010000012.1"/>
</dbReference>
<gene>
    <name evidence="2" type="ORF">GV827_17455</name>
</gene>
<evidence type="ECO:0000259" key="1">
    <source>
        <dbReference type="PROSITE" id="PS50943"/>
    </source>
</evidence>
<sequence length="104" mass="11519">MTDIYQQDPHNTAPFAESDLCSAVGRQARAFRMQKGMTIAQLADEMGISNGMLSMIKNGQTAPSLVTLEALSRHLERLAFNLGHIQPRKSSSSIRLACIGRRFR</sequence>
<dbReference type="Gene3D" id="1.10.260.40">
    <property type="entry name" value="lambda repressor-like DNA-binding domains"/>
    <property type="match status" value="1"/>
</dbReference>
<accession>A0A6P0CGH6</accession>
<dbReference type="GO" id="GO:0003677">
    <property type="term" value="F:DNA binding"/>
    <property type="evidence" value="ECO:0007669"/>
    <property type="project" value="InterPro"/>
</dbReference>
<dbReference type="InterPro" id="IPR010982">
    <property type="entry name" value="Lambda_DNA-bd_dom_sf"/>
</dbReference>
<dbReference type="AlphaFoldDB" id="A0A6P0CGH6"/>
<evidence type="ECO:0000313" key="3">
    <source>
        <dbReference type="Proteomes" id="UP000468591"/>
    </source>
</evidence>
<proteinExistence type="predicted"/>
<dbReference type="Pfam" id="PF01381">
    <property type="entry name" value="HTH_3"/>
    <property type="match status" value="1"/>
</dbReference>
<dbReference type="CDD" id="cd00093">
    <property type="entry name" value="HTH_XRE"/>
    <property type="match status" value="1"/>
</dbReference>
<dbReference type="SUPFAM" id="SSF47413">
    <property type="entry name" value="lambda repressor-like DNA-binding domains"/>
    <property type="match status" value="1"/>
</dbReference>